<evidence type="ECO:0000256" key="1">
    <source>
        <dbReference type="SAM" id="Phobius"/>
    </source>
</evidence>
<gene>
    <name evidence="2" type="ORF">P4H66_10655</name>
</gene>
<sequence length="69" mass="7565">MRYPPSHNKLILIGLMIGLIFAELDETVVSTAMPTIIHDLHGMALYGWVAGISMLAATSLCRSLVNWPI</sequence>
<dbReference type="Proteomes" id="UP001344632">
    <property type="component" value="Unassembled WGS sequence"/>
</dbReference>
<evidence type="ECO:0000313" key="2">
    <source>
        <dbReference type="EMBL" id="MEC0240309.1"/>
    </source>
</evidence>
<comment type="caution">
    <text evidence="2">The sequence shown here is derived from an EMBL/GenBank/DDBJ whole genome shotgun (WGS) entry which is preliminary data.</text>
</comment>
<keyword evidence="1" id="KW-0812">Transmembrane</keyword>
<evidence type="ECO:0000313" key="3">
    <source>
        <dbReference type="Proteomes" id="UP001344632"/>
    </source>
</evidence>
<organism evidence="2 3">
    <name type="scientific">Paenibacillus dokdonensis</name>
    <dbReference type="NCBI Taxonomy" id="2567944"/>
    <lineage>
        <taxon>Bacteria</taxon>
        <taxon>Bacillati</taxon>
        <taxon>Bacillota</taxon>
        <taxon>Bacilli</taxon>
        <taxon>Bacillales</taxon>
        <taxon>Paenibacillaceae</taxon>
        <taxon>Paenibacillus</taxon>
    </lineage>
</organism>
<dbReference type="SUPFAM" id="SSF103473">
    <property type="entry name" value="MFS general substrate transporter"/>
    <property type="match status" value="1"/>
</dbReference>
<name>A0ABU6GKP6_9BACL</name>
<keyword evidence="1" id="KW-1133">Transmembrane helix</keyword>
<keyword evidence="3" id="KW-1185">Reference proteome</keyword>
<protein>
    <recommendedName>
        <fullName evidence="4">Major facilitator superfamily (MFS) profile domain-containing protein</fullName>
    </recommendedName>
</protein>
<dbReference type="EMBL" id="JARLKZ010000005">
    <property type="protein sequence ID" value="MEC0240309.1"/>
    <property type="molecule type" value="Genomic_DNA"/>
</dbReference>
<feature type="transmembrane region" description="Helical" evidence="1">
    <location>
        <begin position="46"/>
        <end position="65"/>
    </location>
</feature>
<keyword evidence="1" id="KW-0472">Membrane</keyword>
<evidence type="ECO:0008006" key="4">
    <source>
        <dbReference type="Google" id="ProtNLM"/>
    </source>
</evidence>
<accession>A0ABU6GKP6</accession>
<proteinExistence type="predicted"/>
<dbReference type="InterPro" id="IPR036259">
    <property type="entry name" value="MFS_trans_sf"/>
</dbReference>
<reference evidence="2 3" key="1">
    <citation type="submission" date="2023-03" db="EMBL/GenBank/DDBJ databases">
        <title>Bacillus Genome Sequencing.</title>
        <authorList>
            <person name="Dunlap C."/>
        </authorList>
    </citation>
    <scope>NUCLEOTIDE SEQUENCE [LARGE SCALE GENOMIC DNA]</scope>
    <source>
        <strain evidence="2 3">BD-525</strain>
    </source>
</reference>
<dbReference type="RefSeq" id="WP_326087831.1">
    <property type="nucleotide sequence ID" value="NZ_JARLKZ010000005.1"/>
</dbReference>